<dbReference type="eggNOG" id="COG1357">
    <property type="taxonomic scope" value="Bacteria"/>
</dbReference>
<dbReference type="RefSeq" id="WP_156051653.1">
    <property type="nucleotide sequence ID" value="NZ_LT629701.1"/>
</dbReference>
<keyword evidence="2" id="KW-0812">Transmembrane</keyword>
<evidence type="ECO:0000313" key="3">
    <source>
        <dbReference type="EMBL" id="SDN05679.1"/>
    </source>
</evidence>
<dbReference type="STRING" id="211114.SAMN04489726_4679"/>
<feature type="compositionally biased region" description="Basic and acidic residues" evidence="1">
    <location>
        <begin position="555"/>
        <end position="564"/>
    </location>
</feature>
<dbReference type="Pfam" id="PF13576">
    <property type="entry name" value="Pentapeptide_3"/>
    <property type="match status" value="1"/>
</dbReference>
<keyword evidence="4" id="KW-1185">Reference proteome</keyword>
<dbReference type="Proteomes" id="UP000183376">
    <property type="component" value="Chromosome I"/>
</dbReference>
<evidence type="ECO:0000256" key="1">
    <source>
        <dbReference type="SAM" id="MobiDB-lite"/>
    </source>
</evidence>
<keyword evidence="2" id="KW-1133">Transmembrane helix</keyword>
<evidence type="ECO:0000313" key="4">
    <source>
        <dbReference type="Proteomes" id="UP000183376"/>
    </source>
</evidence>
<feature type="transmembrane region" description="Helical" evidence="2">
    <location>
        <begin position="21"/>
        <end position="42"/>
    </location>
</feature>
<dbReference type="InterPro" id="IPR001646">
    <property type="entry name" value="5peptide_repeat"/>
</dbReference>
<keyword evidence="2" id="KW-0472">Membrane</keyword>
<proteinExistence type="predicted"/>
<feature type="region of interest" description="Disordered" evidence="1">
    <location>
        <begin position="544"/>
        <end position="564"/>
    </location>
</feature>
<accession>A0A1G9Y981</accession>
<name>A0A1G9Y981_ALLAB</name>
<organism evidence="3 4">
    <name type="scientific">Allokutzneria albata</name>
    <name type="common">Kibdelosporangium albatum</name>
    <dbReference type="NCBI Taxonomy" id="211114"/>
    <lineage>
        <taxon>Bacteria</taxon>
        <taxon>Bacillati</taxon>
        <taxon>Actinomycetota</taxon>
        <taxon>Actinomycetes</taxon>
        <taxon>Pseudonocardiales</taxon>
        <taxon>Pseudonocardiaceae</taxon>
        <taxon>Allokutzneria</taxon>
    </lineage>
</organism>
<dbReference type="OrthoDB" id="8440251at2"/>
<sequence length="564" mass="61652">MTDDSAIRPASPPSRPPLPRWTVPVVALVVLLAAGTVGWLLWRWVDSLVIVDAEKRAAAQLDVVKIAASVMVAGGGLFALYLAVRRQRTQELELEARHAELRHRSAELAQRDRVQDHAEQVAEANRLHAARVADTTEFDAAARRVTELYSTSVGQLGSEHAAVRLGGMYALERLAQDNPTQRQTVVNVLCAYLRMPFTEPSDTLVFRRRGGFRAPSAVPQSATGDQERLQEREVRLTAQRLLAVHLTPRAFGPDQVWHPLDTFWADVYLDLSGATLIDFNLAGCTVRSFLANDARFLGHTTFLDATFTFAAGFSGASFTGPTHFDAVTFTGSADFDGATFAEADTAAVTNEINELAADREAAIPKAIKLPHGASFCAATFGGDTSFLAASFAGPAQFDGATFFGTAAFDGTVFDGYAGFSKALFARATSFYGAVFAGPTMFDEATFETDVSNFARATFTGHTRFVGARFAAMTRFDDATFDEEARFDNVLIKQSLLPQYSALVERYEQHQRPRPAIWPPGWSPSPEHVTIDGWDGTWHPLRRIELEPGEPTGHPPHNDLPDRLT</sequence>
<evidence type="ECO:0000256" key="2">
    <source>
        <dbReference type="SAM" id="Phobius"/>
    </source>
</evidence>
<dbReference type="EMBL" id="LT629701">
    <property type="protein sequence ID" value="SDN05679.1"/>
    <property type="molecule type" value="Genomic_DNA"/>
</dbReference>
<protein>
    <submittedName>
        <fullName evidence="3">Pentapeptide repeat-containing protein</fullName>
    </submittedName>
</protein>
<reference evidence="3 4" key="1">
    <citation type="submission" date="2016-10" db="EMBL/GenBank/DDBJ databases">
        <authorList>
            <person name="de Groot N.N."/>
        </authorList>
    </citation>
    <scope>NUCLEOTIDE SEQUENCE [LARGE SCALE GENOMIC DNA]</scope>
    <source>
        <strain evidence="3 4">DSM 44149</strain>
    </source>
</reference>
<feature type="transmembrane region" description="Helical" evidence="2">
    <location>
        <begin position="63"/>
        <end position="84"/>
    </location>
</feature>
<dbReference type="AlphaFoldDB" id="A0A1G9Y981"/>
<gene>
    <name evidence="3" type="ORF">SAMN04489726_4679</name>
</gene>